<dbReference type="InterPro" id="IPR032534">
    <property type="entry name" value="EcxA_zinc-bd"/>
</dbReference>
<organism evidence="4 5">
    <name type="scientific">Porphyra umbilicalis</name>
    <name type="common">Purple laver</name>
    <name type="synonym">Red alga</name>
    <dbReference type="NCBI Taxonomy" id="2786"/>
    <lineage>
        <taxon>Eukaryota</taxon>
        <taxon>Rhodophyta</taxon>
        <taxon>Bangiophyceae</taxon>
        <taxon>Bangiales</taxon>
        <taxon>Bangiaceae</taxon>
        <taxon>Porphyra</taxon>
    </lineage>
</organism>
<feature type="transmembrane region" description="Helical" evidence="1">
    <location>
        <begin position="21"/>
        <end position="40"/>
    </location>
</feature>
<dbReference type="Pfam" id="PF17148">
    <property type="entry name" value="DUF5117"/>
    <property type="match status" value="1"/>
</dbReference>
<keyword evidence="1" id="KW-1133">Transmembrane helix</keyword>
<dbReference type="InterPro" id="IPR033413">
    <property type="entry name" value="DUF5117"/>
</dbReference>
<dbReference type="Gene3D" id="3.40.390.10">
    <property type="entry name" value="Collagenase (Catalytic Domain)"/>
    <property type="match status" value="1"/>
</dbReference>
<accession>A0A1X6P1T6</accession>
<evidence type="ECO:0000256" key="1">
    <source>
        <dbReference type="SAM" id="Phobius"/>
    </source>
</evidence>
<name>A0A1X6P1T6_PORUM</name>
<feature type="domain" description="EcxA zinc-binding" evidence="2">
    <location>
        <begin position="488"/>
        <end position="815"/>
    </location>
</feature>
<dbReference type="OrthoDB" id="406838at2759"/>
<keyword evidence="5" id="KW-1185">Reference proteome</keyword>
<evidence type="ECO:0000313" key="4">
    <source>
        <dbReference type="EMBL" id="OSX74725.1"/>
    </source>
</evidence>
<dbReference type="Pfam" id="PF16313">
    <property type="entry name" value="DUF4953"/>
    <property type="match status" value="1"/>
</dbReference>
<feature type="domain" description="DUF5117" evidence="3">
    <location>
        <begin position="217"/>
        <end position="352"/>
    </location>
</feature>
<dbReference type="EMBL" id="KV918932">
    <property type="protein sequence ID" value="OSX74725.1"/>
    <property type="molecule type" value="Genomic_DNA"/>
</dbReference>
<dbReference type="SUPFAM" id="SSF55486">
    <property type="entry name" value="Metalloproteases ('zincins'), catalytic domain"/>
    <property type="match status" value="1"/>
</dbReference>
<dbReference type="InterPro" id="IPR024079">
    <property type="entry name" value="MetalloPept_cat_dom_sf"/>
</dbReference>
<protein>
    <recommendedName>
        <fullName evidence="6">EcxA zinc-binding domain-containing protein</fullName>
    </recommendedName>
</protein>
<dbReference type="AlphaFoldDB" id="A0A1X6P1T6"/>
<keyword evidence="1" id="KW-0812">Transmembrane</keyword>
<evidence type="ECO:0000259" key="2">
    <source>
        <dbReference type="Pfam" id="PF16313"/>
    </source>
</evidence>
<dbReference type="GO" id="GO:0008237">
    <property type="term" value="F:metallopeptidase activity"/>
    <property type="evidence" value="ECO:0007669"/>
    <property type="project" value="InterPro"/>
</dbReference>
<sequence>MSCSQGALAPPSVAGRSSRRTVVAAVVGAVASVALGAFVASHFSTAYSRAGSAATSEAAVSADGLLHPAGRQSVAAAGMTTDPTTAAMIEEATAVHVEALPPLPLPQLFTLHRGFFNLYTGKGNLHGRVLLEVPASALDVPFLLTTLVTASDTQVLSPGRPFWLASGSYEKKVMAFRRSAGAASALDLYRPLMDLRSEGKADRKTSFPAAGYWGGWLQTFAVRDLAADAYLVDITEWVREGMNEVTDMALQDEDKWATVTRRFVDGTAHDRSVELDVEVRLREKKPPTLHFSPENWMAVRVRHSIIPLPAQPMEPRSADHRFGFFSSSFVATDDISGTRPKRSFINRWDLSKGPVTFLIDPSTPTKWRPAVKAGLVEWNKAFAAAGHPDALVGVLPGDANWPSDYAHGDGRHNTIYWASGEAAGYATGTMEVDPRSGQIARAHIVLTNTFLGRAAQLLRAVVEPDEVGMAGNRPAGAAPWKPVANVTIDEVRGQMLKDLTMHEVGHVLGLRHNFRGSSLVPLSQFADSAAVAAQGLTGSVMDYNSYCIRADKADQTTTVYTPTVGRYDMAAIFYGYANFDSAADRVAFARKTAADGVTFCTDDDNPGLSGADPYCTRWDTSGSPLAFANESISVALGAMAAKAAAAGRTDGASWLDASRDMTRGLSRASYQLQFAAKWVGGVVPSRDDSDGDGGSVRPVTPIDGATQAAALAMIVDALDPVRGFLGAATATAYGPLLVTRTCGRGDDGERFPEAPGSDCLGVEPEGVVAALRSYRARVVDAVLHPARLGRLTDARAAGAVDVPSIGTVLRRMSSTLLVAPPDDGGDVYDVAADAGVQWVQALAAIVTGGGRGEKTAHHPAAVGAAAAELRRIHAAVAGRADAASVGLEVLLKEFAAAPAAGG</sequence>
<evidence type="ECO:0008006" key="6">
    <source>
        <dbReference type="Google" id="ProtNLM"/>
    </source>
</evidence>
<evidence type="ECO:0000313" key="5">
    <source>
        <dbReference type="Proteomes" id="UP000218209"/>
    </source>
</evidence>
<dbReference type="Proteomes" id="UP000218209">
    <property type="component" value="Unassembled WGS sequence"/>
</dbReference>
<gene>
    <name evidence="4" type="ORF">BU14_0269s0005</name>
</gene>
<keyword evidence="1" id="KW-0472">Membrane</keyword>
<dbReference type="PANTHER" id="PTHR38478:SF1">
    <property type="entry name" value="ZINC DEPENDENT METALLOPROTEASE DOMAIN LIPOPROTEIN"/>
    <property type="match status" value="1"/>
</dbReference>
<dbReference type="PANTHER" id="PTHR38478">
    <property type="entry name" value="PEPTIDASE M1A AND M12B"/>
    <property type="match status" value="1"/>
</dbReference>
<proteinExistence type="predicted"/>
<evidence type="ECO:0000259" key="3">
    <source>
        <dbReference type="Pfam" id="PF17148"/>
    </source>
</evidence>
<reference evidence="4 5" key="1">
    <citation type="submission" date="2017-03" db="EMBL/GenBank/DDBJ databases">
        <title>WGS assembly of Porphyra umbilicalis.</title>
        <authorList>
            <person name="Brawley S.H."/>
            <person name="Blouin N.A."/>
            <person name="Ficko-Blean E."/>
            <person name="Wheeler G.L."/>
            <person name="Lohr M."/>
            <person name="Goodson H.V."/>
            <person name="Jenkins J.W."/>
            <person name="Blaby-Haas C.E."/>
            <person name="Helliwell K.E."/>
            <person name="Chan C."/>
            <person name="Marriage T."/>
            <person name="Bhattacharya D."/>
            <person name="Klein A.S."/>
            <person name="Badis Y."/>
            <person name="Brodie J."/>
            <person name="Cao Y."/>
            <person name="Collen J."/>
            <person name="Dittami S.M."/>
            <person name="Gachon C.M."/>
            <person name="Green B.R."/>
            <person name="Karpowicz S."/>
            <person name="Kim J.W."/>
            <person name="Kudahl U."/>
            <person name="Lin S."/>
            <person name="Michel G."/>
            <person name="Mittag M."/>
            <person name="Olson B.J."/>
            <person name="Pangilinan J."/>
            <person name="Peng Y."/>
            <person name="Qiu H."/>
            <person name="Shu S."/>
            <person name="Singer J.T."/>
            <person name="Smith A.G."/>
            <person name="Sprecher B.N."/>
            <person name="Wagner V."/>
            <person name="Wang W."/>
            <person name="Wang Z.-Y."/>
            <person name="Yan J."/>
            <person name="Yarish C."/>
            <person name="Zoeuner-Riek S."/>
            <person name="Zhuang Y."/>
            <person name="Zou Y."/>
            <person name="Lindquist E.A."/>
            <person name="Grimwood J."/>
            <person name="Barry K."/>
            <person name="Rokhsar D.S."/>
            <person name="Schmutz J."/>
            <person name="Stiller J.W."/>
            <person name="Grossman A.R."/>
            <person name="Prochnik S.E."/>
        </authorList>
    </citation>
    <scope>NUCLEOTIDE SEQUENCE [LARGE SCALE GENOMIC DNA]</scope>
    <source>
        <strain evidence="4">4086291</strain>
    </source>
</reference>